<keyword evidence="3" id="KW-1185">Reference proteome</keyword>
<dbReference type="Proteomes" id="UP000825890">
    <property type="component" value="Unassembled WGS sequence"/>
</dbReference>
<name>A0A9P3FH12_9PEZI</name>
<proteinExistence type="predicted"/>
<comment type="caution">
    <text evidence="2">The sequence shown here is derived from an EMBL/GenBank/DDBJ whole genome shotgun (WGS) entry which is preliminary data.</text>
</comment>
<evidence type="ECO:0000259" key="1">
    <source>
        <dbReference type="PROSITE" id="PS50011"/>
    </source>
</evidence>
<dbReference type="InterPro" id="IPR038305">
    <property type="entry name" value="HeLo_sf"/>
</dbReference>
<evidence type="ECO:0000313" key="3">
    <source>
        <dbReference type="Proteomes" id="UP000825890"/>
    </source>
</evidence>
<reference evidence="2 3" key="1">
    <citation type="submission" date="2021-01" db="EMBL/GenBank/DDBJ databases">
        <title>Cercospora kikuchii MAFF 305040 whole genome shotgun sequence.</title>
        <authorList>
            <person name="Kashiwa T."/>
            <person name="Suzuki T."/>
        </authorList>
    </citation>
    <scope>NUCLEOTIDE SEQUENCE [LARGE SCALE GENOMIC DNA]</scope>
    <source>
        <strain evidence="2 3">MAFF 305040</strain>
    </source>
</reference>
<dbReference type="Gene3D" id="1.20.120.1020">
    <property type="entry name" value="Prion-inhibition and propagation, HeLo domain"/>
    <property type="match status" value="1"/>
</dbReference>
<dbReference type="SUPFAM" id="SSF56112">
    <property type="entry name" value="Protein kinase-like (PK-like)"/>
    <property type="match status" value="1"/>
</dbReference>
<dbReference type="RefSeq" id="XP_044656487.1">
    <property type="nucleotide sequence ID" value="XM_044800552.1"/>
</dbReference>
<protein>
    <recommendedName>
        <fullName evidence="1">Protein kinase domain-containing protein</fullName>
    </recommendedName>
</protein>
<dbReference type="AlphaFoldDB" id="A0A9P3FH12"/>
<dbReference type="EMBL" id="BOLY01000003">
    <property type="protein sequence ID" value="GIZ42000.1"/>
    <property type="molecule type" value="Genomic_DNA"/>
</dbReference>
<dbReference type="PANTHER" id="PTHR37542">
    <property type="entry name" value="HELO DOMAIN-CONTAINING PROTEIN-RELATED"/>
    <property type="match status" value="1"/>
</dbReference>
<dbReference type="GO" id="GO:0004672">
    <property type="term" value="F:protein kinase activity"/>
    <property type="evidence" value="ECO:0007669"/>
    <property type="project" value="InterPro"/>
</dbReference>
<feature type="domain" description="Protein kinase" evidence="1">
    <location>
        <begin position="218"/>
        <end position="582"/>
    </location>
</feature>
<dbReference type="PANTHER" id="PTHR37542:SF3">
    <property type="entry name" value="PRION-INHIBITION AND PROPAGATION HELO DOMAIN-CONTAINING PROTEIN"/>
    <property type="match status" value="1"/>
</dbReference>
<dbReference type="InterPro" id="IPR000719">
    <property type="entry name" value="Prot_kinase_dom"/>
</dbReference>
<sequence>MVTGLETAAGAAQVISLAFQVFQGCIDAYKFCHTAQVIGIEGDLLRTRLQIERYRLEEWAQCSHLTTSSPDARLNWPLIYDILEQQYTILTSADKLQSKYGLTLLANEVEDGKEEKREEDVGLGKVLRRLRPKLYSNSASSKAIAKANGPWKRMQWAAGGKEKVVKVIDDLGELNTHLERLLDLPDRTWLKTGMGALLRDALSHTTDLAEVETLQALLRPASGVGDAAIASAARFKRIRLVLGVDQRPGEIRPPQTPAIYNSMPRLKMIKEKKIKAAGSVLARAGSIQLATYNDDPVLVEWRHTDTSKYDVLEKHMQALALLLGSVDNTFATLPCIGLTASRECCRFALVYEAPLSTTEEQRSLLTLCDAMASRRRMALRDRLSIACTLAEAVLQLHTAGWLHKSIRSDNVVFLKNGQDLGPYSDIGKPYLMGYDYARPEAETSLTELPDSSLQSDLYRHPKKRGAVATGYRKQFDLFALGCVLTELALWEGLVTTLSRLSLEDWHKAIEDAERTKKDLKMPSLLDYWEDPQFVEDVSHAAGSRYLEAVQLCLKDPSPEADGEQASLEIQRSVLEKLQECRV</sequence>
<dbReference type="InterPro" id="IPR011009">
    <property type="entry name" value="Kinase-like_dom_sf"/>
</dbReference>
<dbReference type="Pfam" id="PF24476">
    <property type="entry name" value="DUF7580"/>
    <property type="match status" value="1"/>
</dbReference>
<dbReference type="Gene3D" id="1.10.510.10">
    <property type="entry name" value="Transferase(Phosphotransferase) domain 1"/>
    <property type="match status" value="1"/>
</dbReference>
<dbReference type="PROSITE" id="PS50011">
    <property type="entry name" value="PROTEIN_KINASE_DOM"/>
    <property type="match status" value="1"/>
</dbReference>
<evidence type="ECO:0000313" key="2">
    <source>
        <dbReference type="EMBL" id="GIZ42000.1"/>
    </source>
</evidence>
<dbReference type="InterPro" id="IPR056002">
    <property type="entry name" value="DUF7580"/>
</dbReference>
<dbReference type="Pfam" id="PF14479">
    <property type="entry name" value="HeLo"/>
    <property type="match status" value="1"/>
</dbReference>
<dbReference type="GeneID" id="68290856"/>
<dbReference type="OrthoDB" id="3633845at2759"/>
<organism evidence="2 3">
    <name type="scientific">Cercospora kikuchii</name>
    <dbReference type="NCBI Taxonomy" id="84275"/>
    <lineage>
        <taxon>Eukaryota</taxon>
        <taxon>Fungi</taxon>
        <taxon>Dikarya</taxon>
        <taxon>Ascomycota</taxon>
        <taxon>Pezizomycotina</taxon>
        <taxon>Dothideomycetes</taxon>
        <taxon>Dothideomycetidae</taxon>
        <taxon>Mycosphaerellales</taxon>
        <taxon>Mycosphaerellaceae</taxon>
        <taxon>Cercospora</taxon>
    </lineage>
</organism>
<gene>
    <name evidence="2" type="ORF">CKM354_000528100</name>
</gene>
<accession>A0A9P3FH12</accession>
<dbReference type="InterPro" id="IPR029498">
    <property type="entry name" value="HeLo_dom"/>
</dbReference>
<dbReference type="GO" id="GO:0005524">
    <property type="term" value="F:ATP binding"/>
    <property type="evidence" value="ECO:0007669"/>
    <property type="project" value="InterPro"/>
</dbReference>